<dbReference type="CDD" id="cd15239">
    <property type="entry name" value="7tm_YRO2_fungal-like"/>
    <property type="match status" value="1"/>
</dbReference>
<evidence type="ECO:0000256" key="3">
    <source>
        <dbReference type="ARBA" id="ARBA00022692"/>
    </source>
</evidence>
<feature type="transmembrane region" description="Helical" evidence="7">
    <location>
        <begin position="187"/>
        <end position="207"/>
    </location>
</feature>
<evidence type="ECO:0000256" key="6">
    <source>
        <dbReference type="SAM" id="MobiDB-lite"/>
    </source>
</evidence>
<dbReference type="PANTHER" id="PTHR28286:SF1">
    <property type="entry name" value="30 KDA HEAT SHOCK PROTEIN-RELATED"/>
    <property type="match status" value="1"/>
</dbReference>
<comment type="subcellular location">
    <subcellularLocation>
        <location evidence="1">Membrane</location>
        <topology evidence="1">Multi-pass membrane protein</topology>
    </subcellularLocation>
</comment>
<dbReference type="PANTHER" id="PTHR28286">
    <property type="match status" value="1"/>
</dbReference>
<dbReference type="Pfam" id="PF01036">
    <property type="entry name" value="Bac_rhodopsin"/>
    <property type="match status" value="1"/>
</dbReference>
<feature type="transmembrane region" description="Helical" evidence="7">
    <location>
        <begin position="30"/>
        <end position="51"/>
    </location>
</feature>
<organism evidence="8 9">
    <name type="scientific">Sporothrix bragantina</name>
    <dbReference type="NCBI Taxonomy" id="671064"/>
    <lineage>
        <taxon>Eukaryota</taxon>
        <taxon>Fungi</taxon>
        <taxon>Dikarya</taxon>
        <taxon>Ascomycota</taxon>
        <taxon>Pezizomycotina</taxon>
        <taxon>Sordariomycetes</taxon>
        <taxon>Sordariomycetidae</taxon>
        <taxon>Ophiostomatales</taxon>
        <taxon>Ophiostomataceae</taxon>
        <taxon>Sporothrix</taxon>
    </lineage>
</organism>
<feature type="transmembrane region" description="Helical" evidence="7">
    <location>
        <begin position="58"/>
        <end position="79"/>
    </location>
</feature>
<gene>
    <name evidence="8" type="ORF">SBRCBS47491_001848</name>
</gene>
<evidence type="ECO:0000256" key="4">
    <source>
        <dbReference type="ARBA" id="ARBA00022989"/>
    </source>
</evidence>
<keyword evidence="9" id="KW-1185">Reference proteome</keyword>
<dbReference type="SUPFAM" id="SSF81321">
    <property type="entry name" value="Family A G protein-coupled receptor-like"/>
    <property type="match status" value="1"/>
</dbReference>
<dbReference type="PRINTS" id="PR00251">
    <property type="entry name" value="BACTRLOPSIN"/>
</dbReference>
<feature type="transmembrane region" description="Helical" evidence="7">
    <location>
        <begin position="99"/>
        <end position="120"/>
    </location>
</feature>
<keyword evidence="3 7" id="KW-0812">Transmembrane</keyword>
<protein>
    <submittedName>
        <fullName evidence="8">Uncharacterized protein</fullName>
    </submittedName>
</protein>
<evidence type="ECO:0000313" key="9">
    <source>
        <dbReference type="Proteomes" id="UP001642406"/>
    </source>
</evidence>
<evidence type="ECO:0000256" key="2">
    <source>
        <dbReference type="ARBA" id="ARBA00008130"/>
    </source>
</evidence>
<dbReference type="InterPro" id="IPR001425">
    <property type="entry name" value="Arc/bac/fun_rhodopsins"/>
</dbReference>
<accession>A0ABP0B2M7</accession>
<sequence length="290" mass="31299">MDHLTRSLGALGTNPPTGVTEALSVHGSDWLWAVTAIYLLVFLVLLTFCFTTPEADRVFHYLFTCTLLAGSTAYFAQAADLGWTAIDVDNNDGGRQLFWAKYANWAVSFPAAAIALGLLSDVSWTTIFTNVFSCLLWVVTYLLGSFVATSYRWGLFAFGTLAYVILAMSTLNESREAAQRKGITKDYMILAGIANAAWLLYPVAWGLGDGSGTIGVTAAWIFVGVLDLVQTPLLAVAFVVLSRRWNYAHLNLDLSESRSGWHAGGGDESGHDNGKIGASPEALPLQETAV</sequence>
<reference evidence="8 9" key="1">
    <citation type="submission" date="2024-01" db="EMBL/GenBank/DDBJ databases">
        <authorList>
            <person name="Allen C."/>
            <person name="Tagirdzhanova G."/>
        </authorList>
    </citation>
    <scope>NUCLEOTIDE SEQUENCE [LARGE SCALE GENOMIC DNA]</scope>
</reference>
<dbReference type="EMBL" id="CAWUHC010000010">
    <property type="protein sequence ID" value="CAK7213569.1"/>
    <property type="molecule type" value="Genomic_DNA"/>
</dbReference>
<evidence type="ECO:0000256" key="7">
    <source>
        <dbReference type="SAM" id="Phobius"/>
    </source>
</evidence>
<evidence type="ECO:0000313" key="8">
    <source>
        <dbReference type="EMBL" id="CAK7213569.1"/>
    </source>
</evidence>
<proteinExistence type="inferred from homology"/>
<feature type="region of interest" description="Disordered" evidence="6">
    <location>
        <begin position="260"/>
        <end position="290"/>
    </location>
</feature>
<dbReference type="Proteomes" id="UP001642406">
    <property type="component" value="Unassembled WGS sequence"/>
</dbReference>
<feature type="transmembrane region" description="Helical" evidence="7">
    <location>
        <begin position="127"/>
        <end position="147"/>
    </location>
</feature>
<dbReference type="Gene3D" id="1.20.1070.10">
    <property type="entry name" value="Rhodopsin 7-helix transmembrane proteins"/>
    <property type="match status" value="1"/>
</dbReference>
<dbReference type="InterPro" id="IPR043476">
    <property type="entry name" value="Yro2-like_7TM"/>
</dbReference>
<feature type="transmembrane region" description="Helical" evidence="7">
    <location>
        <begin position="219"/>
        <end position="241"/>
    </location>
</feature>
<keyword evidence="4 7" id="KW-1133">Transmembrane helix</keyword>
<evidence type="ECO:0000256" key="5">
    <source>
        <dbReference type="ARBA" id="ARBA00023136"/>
    </source>
</evidence>
<dbReference type="SMART" id="SM01021">
    <property type="entry name" value="Bac_rhodopsin"/>
    <property type="match status" value="1"/>
</dbReference>
<comment type="similarity">
    <text evidence="2">Belongs to the archaeal/bacterial/fungal opsin family.</text>
</comment>
<feature type="transmembrane region" description="Helical" evidence="7">
    <location>
        <begin position="153"/>
        <end position="171"/>
    </location>
</feature>
<comment type="caution">
    <text evidence="8">The sequence shown here is derived from an EMBL/GenBank/DDBJ whole genome shotgun (WGS) entry which is preliminary data.</text>
</comment>
<name>A0ABP0B2M7_9PEZI</name>
<evidence type="ECO:0000256" key="1">
    <source>
        <dbReference type="ARBA" id="ARBA00004141"/>
    </source>
</evidence>
<keyword evidence="5 7" id="KW-0472">Membrane</keyword>